<reference evidence="8" key="1">
    <citation type="submission" date="2022-02" db="EMBL/GenBank/DDBJ databases">
        <title>Atlantic sturgeon de novo genome assembly.</title>
        <authorList>
            <person name="Stock M."/>
            <person name="Klopp C."/>
            <person name="Guiguen Y."/>
            <person name="Cabau C."/>
            <person name="Parinello H."/>
            <person name="Santidrian Yebra-Pimentel E."/>
            <person name="Kuhl H."/>
            <person name="Dirks R.P."/>
            <person name="Guessner J."/>
            <person name="Wuertz S."/>
            <person name="Du K."/>
            <person name="Schartl M."/>
        </authorList>
    </citation>
    <scope>NUCLEOTIDE SEQUENCE</scope>
    <source>
        <strain evidence="8">STURGEONOMICS-FGT-2020</strain>
        <tissue evidence="8">Whole blood</tissue>
    </source>
</reference>
<evidence type="ECO:0000313" key="9">
    <source>
        <dbReference type="Proteomes" id="UP001230051"/>
    </source>
</evidence>
<feature type="signal peptide" evidence="6">
    <location>
        <begin position="1"/>
        <end position="31"/>
    </location>
</feature>
<dbReference type="SMART" id="SM00406">
    <property type="entry name" value="IGv"/>
    <property type="match status" value="2"/>
</dbReference>
<proteinExistence type="predicted"/>
<accession>A0AAD8FUS6</accession>
<protein>
    <recommendedName>
        <fullName evidence="7">Ig-like domain-containing protein</fullName>
    </recommendedName>
</protein>
<keyword evidence="5" id="KW-0391">Immunity</keyword>
<dbReference type="GO" id="GO:0002250">
    <property type="term" value="P:adaptive immune response"/>
    <property type="evidence" value="ECO:0007669"/>
    <property type="project" value="UniProtKB-KW"/>
</dbReference>
<dbReference type="InterPro" id="IPR036179">
    <property type="entry name" value="Ig-like_dom_sf"/>
</dbReference>
<evidence type="ECO:0000256" key="3">
    <source>
        <dbReference type="ARBA" id="ARBA00023170"/>
    </source>
</evidence>
<keyword evidence="5" id="KW-1279">T cell receptor</keyword>
<dbReference type="PANTHER" id="PTHR19367:SF18">
    <property type="entry name" value="T CELL RECEPTOR ALPHA VARIABLE 16"/>
    <property type="match status" value="1"/>
</dbReference>
<feature type="chain" id="PRO_5042272654" description="Ig-like domain-containing protein" evidence="6">
    <location>
        <begin position="32"/>
        <end position="273"/>
    </location>
</feature>
<comment type="caution">
    <text evidence="8">The sequence shown here is derived from an EMBL/GenBank/DDBJ whole genome shotgun (WGS) entry which is preliminary data.</text>
</comment>
<dbReference type="InterPro" id="IPR013783">
    <property type="entry name" value="Ig-like_fold"/>
</dbReference>
<gene>
    <name evidence="8" type="ORF">AOXY_G25661</name>
</gene>
<dbReference type="PROSITE" id="PS50835">
    <property type="entry name" value="IG_LIKE"/>
    <property type="match status" value="1"/>
</dbReference>
<dbReference type="AlphaFoldDB" id="A0AAD8FUS6"/>
<dbReference type="Pfam" id="PF07686">
    <property type="entry name" value="V-set"/>
    <property type="match status" value="2"/>
</dbReference>
<keyword evidence="4" id="KW-0393">Immunoglobulin domain</keyword>
<keyword evidence="3" id="KW-0675">Receptor</keyword>
<dbReference type="SMART" id="SM00409">
    <property type="entry name" value="IG"/>
    <property type="match status" value="2"/>
</dbReference>
<name>A0AAD8FUS6_ACIOX</name>
<dbReference type="GO" id="GO:0042101">
    <property type="term" value="C:T cell receptor complex"/>
    <property type="evidence" value="ECO:0007669"/>
    <property type="project" value="UniProtKB-KW"/>
</dbReference>
<evidence type="ECO:0000313" key="8">
    <source>
        <dbReference type="EMBL" id="KAK1156648.1"/>
    </source>
</evidence>
<dbReference type="InterPro" id="IPR003599">
    <property type="entry name" value="Ig_sub"/>
</dbReference>
<sequence>MTLKHCATLYSMAYTRSILIICAIVCFECIAEDTVTQHPGNMNAVEGQSVTLHCKYSTSSSSQYLFWYIQYPNDFPRYVLRRDTFGARENADEFKGKFDAFLNKTSKTVPLTIQQTELCDSAEYSVQSVKEEKPRLQKNNMEQTLRALVHIITLFCCLIENTQGQSVNQNASSVTVKEEENATLPFYYKDAAATDVYLFWYIQTGSRTPHPIYSDLLGDSNFPSKLQNRLSASHDKTGKTFHLIISSVDLSDFSVYFCALQPTARESAANAIQ</sequence>
<dbReference type="InterPro" id="IPR051287">
    <property type="entry name" value="TCR_variable_region"/>
</dbReference>
<evidence type="ECO:0000256" key="4">
    <source>
        <dbReference type="ARBA" id="ARBA00023319"/>
    </source>
</evidence>
<keyword evidence="2" id="KW-1064">Adaptive immunity</keyword>
<dbReference type="PANTHER" id="PTHR19367">
    <property type="entry name" value="T-CELL RECEPTOR ALPHA CHAIN V REGION"/>
    <property type="match status" value="1"/>
</dbReference>
<evidence type="ECO:0000259" key="7">
    <source>
        <dbReference type="PROSITE" id="PS50835"/>
    </source>
</evidence>
<feature type="domain" description="Ig-like" evidence="7">
    <location>
        <begin position="33"/>
        <end position="125"/>
    </location>
</feature>
<dbReference type="Proteomes" id="UP001230051">
    <property type="component" value="Unassembled WGS sequence"/>
</dbReference>
<keyword evidence="1 6" id="KW-0732">Signal</keyword>
<evidence type="ECO:0000256" key="1">
    <source>
        <dbReference type="ARBA" id="ARBA00022729"/>
    </source>
</evidence>
<dbReference type="EMBL" id="JAGXEW010000027">
    <property type="protein sequence ID" value="KAK1156648.1"/>
    <property type="molecule type" value="Genomic_DNA"/>
</dbReference>
<evidence type="ECO:0000256" key="6">
    <source>
        <dbReference type="SAM" id="SignalP"/>
    </source>
</evidence>
<dbReference type="InterPro" id="IPR013106">
    <property type="entry name" value="Ig_V-set"/>
</dbReference>
<dbReference type="InterPro" id="IPR007110">
    <property type="entry name" value="Ig-like_dom"/>
</dbReference>
<dbReference type="Gene3D" id="2.60.40.10">
    <property type="entry name" value="Immunoglobulins"/>
    <property type="match status" value="2"/>
</dbReference>
<evidence type="ECO:0000256" key="5">
    <source>
        <dbReference type="ARBA" id="ARBA00043266"/>
    </source>
</evidence>
<keyword evidence="9" id="KW-1185">Reference proteome</keyword>
<organism evidence="8 9">
    <name type="scientific">Acipenser oxyrinchus oxyrinchus</name>
    <dbReference type="NCBI Taxonomy" id="40147"/>
    <lineage>
        <taxon>Eukaryota</taxon>
        <taxon>Metazoa</taxon>
        <taxon>Chordata</taxon>
        <taxon>Craniata</taxon>
        <taxon>Vertebrata</taxon>
        <taxon>Euteleostomi</taxon>
        <taxon>Actinopterygii</taxon>
        <taxon>Chondrostei</taxon>
        <taxon>Acipenseriformes</taxon>
        <taxon>Acipenseridae</taxon>
        <taxon>Acipenser</taxon>
    </lineage>
</organism>
<evidence type="ECO:0000256" key="2">
    <source>
        <dbReference type="ARBA" id="ARBA00023130"/>
    </source>
</evidence>
<dbReference type="SUPFAM" id="SSF48726">
    <property type="entry name" value="Immunoglobulin"/>
    <property type="match status" value="2"/>
</dbReference>